<evidence type="ECO:0000259" key="5">
    <source>
        <dbReference type="PROSITE" id="PS50931"/>
    </source>
</evidence>
<dbReference type="SUPFAM" id="SSF53850">
    <property type="entry name" value="Periplasmic binding protein-like II"/>
    <property type="match status" value="1"/>
</dbReference>
<organism evidence="6 7">
    <name type="scientific">Paroceanicella profunda</name>
    <dbReference type="NCBI Taxonomy" id="2579971"/>
    <lineage>
        <taxon>Bacteria</taxon>
        <taxon>Pseudomonadati</taxon>
        <taxon>Pseudomonadota</taxon>
        <taxon>Alphaproteobacteria</taxon>
        <taxon>Rhodobacterales</taxon>
        <taxon>Paracoccaceae</taxon>
        <taxon>Paroceanicella</taxon>
    </lineage>
</organism>
<dbReference type="Proteomes" id="UP000305888">
    <property type="component" value="Chromosome"/>
</dbReference>
<accession>A0A5B8G2S9</accession>
<proteinExistence type="inferred from homology"/>
<dbReference type="InterPro" id="IPR058163">
    <property type="entry name" value="LysR-type_TF_proteobact-type"/>
</dbReference>
<dbReference type="InterPro" id="IPR000847">
    <property type="entry name" value="LysR_HTH_N"/>
</dbReference>
<evidence type="ECO:0000313" key="7">
    <source>
        <dbReference type="Proteomes" id="UP000305888"/>
    </source>
</evidence>
<dbReference type="PROSITE" id="PS50931">
    <property type="entry name" value="HTH_LYSR"/>
    <property type="match status" value="1"/>
</dbReference>
<evidence type="ECO:0000256" key="2">
    <source>
        <dbReference type="ARBA" id="ARBA00023015"/>
    </source>
</evidence>
<dbReference type="Gene3D" id="3.40.190.290">
    <property type="match status" value="1"/>
</dbReference>
<evidence type="ECO:0000256" key="4">
    <source>
        <dbReference type="ARBA" id="ARBA00023163"/>
    </source>
</evidence>
<dbReference type="GO" id="GO:0003700">
    <property type="term" value="F:DNA-binding transcription factor activity"/>
    <property type="evidence" value="ECO:0007669"/>
    <property type="project" value="InterPro"/>
</dbReference>
<name>A0A5B8G2S9_9RHOB</name>
<dbReference type="InterPro" id="IPR005119">
    <property type="entry name" value="LysR_subst-bd"/>
</dbReference>
<reference evidence="6 7" key="1">
    <citation type="submission" date="2019-06" db="EMBL/GenBank/DDBJ databases">
        <title>Genome sequence of Rhodobacteraceae bacterium D4M1.</title>
        <authorList>
            <person name="Cao J."/>
        </authorList>
    </citation>
    <scope>NUCLEOTIDE SEQUENCE [LARGE SCALE GENOMIC DNA]</scope>
    <source>
        <strain evidence="6 7">D4M1</strain>
    </source>
</reference>
<dbReference type="Pfam" id="PF00126">
    <property type="entry name" value="HTH_1"/>
    <property type="match status" value="1"/>
</dbReference>
<dbReference type="FunFam" id="1.10.10.10:FF:000001">
    <property type="entry name" value="LysR family transcriptional regulator"/>
    <property type="match status" value="1"/>
</dbReference>
<evidence type="ECO:0000256" key="3">
    <source>
        <dbReference type="ARBA" id="ARBA00023125"/>
    </source>
</evidence>
<keyword evidence="7" id="KW-1185">Reference proteome</keyword>
<dbReference type="Gene3D" id="1.10.10.10">
    <property type="entry name" value="Winged helix-like DNA-binding domain superfamily/Winged helix DNA-binding domain"/>
    <property type="match status" value="1"/>
</dbReference>
<evidence type="ECO:0000313" key="6">
    <source>
        <dbReference type="EMBL" id="QDL92933.1"/>
    </source>
</evidence>
<keyword evidence="2" id="KW-0805">Transcription regulation</keyword>
<dbReference type="InterPro" id="IPR036390">
    <property type="entry name" value="WH_DNA-bd_sf"/>
</dbReference>
<dbReference type="SUPFAM" id="SSF46785">
    <property type="entry name" value="Winged helix' DNA-binding domain"/>
    <property type="match status" value="1"/>
</dbReference>
<dbReference type="GO" id="GO:0006351">
    <property type="term" value="P:DNA-templated transcription"/>
    <property type="evidence" value="ECO:0007669"/>
    <property type="project" value="TreeGrafter"/>
</dbReference>
<sequence>MARLPWEDLQFFIAVARSGQLSSAARRLRSSHATVSRHIDRLEQRLGARLFERNPRGYVLTAQGERLAERVSRMEREAEEMQSDLMPGGSSLTGVVRLSTLEGFGNFFLAARLPVFGNRYPNLSVEVVTIQQILSLSRREADVAVALSPQKAPHYVSEPMGDYRLFVYGARDYLDRHPGVEDPADLRAHHFCGYIEDMVFTPGLNYLNEILPGLRARYQNSSIQAQLSYTLSGMGLCVLPHYIAAPHPELVPVLPGRLFLTRSYWLIRHSETVLNTRVGSLTEFLLEETARARGWFMADHL</sequence>
<dbReference type="AlphaFoldDB" id="A0A5B8G2S9"/>
<keyword evidence="4" id="KW-0804">Transcription</keyword>
<dbReference type="KEGG" id="ppru:FDP22_14760"/>
<protein>
    <submittedName>
        <fullName evidence="6">LysR family transcriptional regulator</fullName>
    </submittedName>
</protein>
<dbReference type="GO" id="GO:0043565">
    <property type="term" value="F:sequence-specific DNA binding"/>
    <property type="evidence" value="ECO:0007669"/>
    <property type="project" value="TreeGrafter"/>
</dbReference>
<feature type="domain" description="HTH lysR-type" evidence="5">
    <location>
        <begin position="4"/>
        <end position="61"/>
    </location>
</feature>
<dbReference type="RefSeq" id="WP_138578233.1">
    <property type="nucleotide sequence ID" value="NZ_CP040818.1"/>
</dbReference>
<comment type="similarity">
    <text evidence="1">Belongs to the LysR transcriptional regulatory family.</text>
</comment>
<dbReference type="PANTHER" id="PTHR30537:SF3">
    <property type="entry name" value="TRANSCRIPTIONAL REGULATORY PROTEIN"/>
    <property type="match status" value="1"/>
</dbReference>
<keyword evidence="3" id="KW-0238">DNA-binding</keyword>
<dbReference type="PANTHER" id="PTHR30537">
    <property type="entry name" value="HTH-TYPE TRANSCRIPTIONAL REGULATOR"/>
    <property type="match status" value="1"/>
</dbReference>
<dbReference type="PRINTS" id="PR00039">
    <property type="entry name" value="HTHLYSR"/>
</dbReference>
<dbReference type="EMBL" id="CP040818">
    <property type="protein sequence ID" value="QDL92933.1"/>
    <property type="molecule type" value="Genomic_DNA"/>
</dbReference>
<dbReference type="OrthoDB" id="9787460at2"/>
<gene>
    <name evidence="6" type="ORF">FDP22_14760</name>
</gene>
<dbReference type="InterPro" id="IPR036388">
    <property type="entry name" value="WH-like_DNA-bd_sf"/>
</dbReference>
<dbReference type="Pfam" id="PF03466">
    <property type="entry name" value="LysR_substrate"/>
    <property type="match status" value="1"/>
</dbReference>
<evidence type="ECO:0000256" key="1">
    <source>
        <dbReference type="ARBA" id="ARBA00009437"/>
    </source>
</evidence>